<dbReference type="Gene3D" id="2.170.210.10">
    <property type="entry name" value="DNA double-strand break repair and VJ recombination XRCC4, N-terminal"/>
    <property type="match status" value="1"/>
</dbReference>
<dbReference type="AlphaFoldDB" id="A0A8C4Q8M4"/>
<feature type="domain" description="XLF-like coiled-coil region" evidence="11">
    <location>
        <begin position="144"/>
        <end position="190"/>
    </location>
</feature>
<dbReference type="InterPro" id="IPR038051">
    <property type="entry name" value="XRCC4-like_N_sf"/>
</dbReference>
<comment type="similarity">
    <text evidence="6">Belongs to the XRCC4-XLF family. XLF subfamily.</text>
</comment>
<dbReference type="InterPro" id="IPR053829">
    <property type="entry name" value="XLF-like_CC"/>
</dbReference>
<dbReference type="InterPro" id="IPR052287">
    <property type="entry name" value="NHEJ_factor"/>
</dbReference>
<evidence type="ECO:0000313" key="13">
    <source>
        <dbReference type="Proteomes" id="UP000694388"/>
    </source>
</evidence>
<keyword evidence="3" id="KW-0238">DNA-binding</keyword>
<dbReference type="Pfam" id="PF09302">
    <property type="entry name" value="XLF"/>
    <property type="match status" value="1"/>
</dbReference>
<reference evidence="12" key="1">
    <citation type="submission" date="2025-08" db="UniProtKB">
        <authorList>
            <consortium name="Ensembl"/>
        </authorList>
    </citation>
    <scope>IDENTIFICATION</scope>
</reference>
<keyword evidence="2" id="KW-0227">DNA damage</keyword>
<dbReference type="Pfam" id="PF21928">
    <property type="entry name" value="XLF_CC"/>
    <property type="match status" value="1"/>
</dbReference>
<evidence type="ECO:0000256" key="8">
    <source>
        <dbReference type="SAM" id="Coils"/>
    </source>
</evidence>
<evidence type="ECO:0000313" key="12">
    <source>
        <dbReference type="Ensembl" id="ENSEBUP00000011727.1"/>
    </source>
</evidence>
<dbReference type="GO" id="GO:0032807">
    <property type="term" value="C:DNA ligase IV complex"/>
    <property type="evidence" value="ECO:0007669"/>
    <property type="project" value="TreeGrafter"/>
</dbReference>
<dbReference type="InterPro" id="IPR015381">
    <property type="entry name" value="XLF-like_N"/>
</dbReference>
<evidence type="ECO:0000256" key="1">
    <source>
        <dbReference type="ARBA" id="ARBA00004123"/>
    </source>
</evidence>
<dbReference type="Ensembl" id="ENSEBUT00000012302.1">
    <property type="protein sequence ID" value="ENSEBUP00000011727.1"/>
    <property type="gene ID" value="ENSEBUG00000007512.1"/>
</dbReference>
<dbReference type="GO" id="GO:0045027">
    <property type="term" value="F:DNA end binding"/>
    <property type="evidence" value="ECO:0007669"/>
    <property type="project" value="TreeGrafter"/>
</dbReference>
<keyword evidence="8" id="KW-0175">Coiled coil</keyword>
<keyword evidence="5" id="KW-0539">Nucleus</keyword>
<organism evidence="12 13">
    <name type="scientific">Eptatretus burgeri</name>
    <name type="common">Inshore hagfish</name>
    <dbReference type="NCBI Taxonomy" id="7764"/>
    <lineage>
        <taxon>Eukaryota</taxon>
        <taxon>Metazoa</taxon>
        <taxon>Chordata</taxon>
        <taxon>Craniata</taxon>
        <taxon>Vertebrata</taxon>
        <taxon>Cyclostomata</taxon>
        <taxon>Myxini</taxon>
        <taxon>Myxiniformes</taxon>
        <taxon>Myxinidae</taxon>
        <taxon>Eptatretinae</taxon>
        <taxon>Eptatretus</taxon>
    </lineage>
</organism>
<evidence type="ECO:0000256" key="3">
    <source>
        <dbReference type="ARBA" id="ARBA00023125"/>
    </source>
</evidence>
<proteinExistence type="inferred from homology"/>
<evidence type="ECO:0000256" key="6">
    <source>
        <dbReference type="ARBA" id="ARBA00025747"/>
    </source>
</evidence>
<evidence type="ECO:0000259" key="11">
    <source>
        <dbReference type="Pfam" id="PF21928"/>
    </source>
</evidence>
<name>A0A8C4Q8M4_EPTBU</name>
<evidence type="ECO:0000259" key="10">
    <source>
        <dbReference type="Pfam" id="PF09302"/>
    </source>
</evidence>
<feature type="coiled-coil region" evidence="8">
    <location>
        <begin position="166"/>
        <end position="193"/>
    </location>
</feature>
<feature type="domain" description="XLF-like N-terminal" evidence="10">
    <location>
        <begin position="15"/>
        <end position="139"/>
    </location>
</feature>
<comment type="subcellular location">
    <subcellularLocation>
        <location evidence="1">Nucleus</location>
    </subcellularLocation>
</comment>
<accession>A0A8C4Q8M4</accession>
<dbReference type="PANTHER" id="PTHR32235:SF1">
    <property type="entry name" value="NON-HOMOLOGOUS END-JOINING FACTOR 1"/>
    <property type="match status" value="1"/>
</dbReference>
<sequence>MVDNCGAEQHFLTVPWSTMGVGGTEFMMKAIFTANSYHLLLTDTHTYWSEVADEACIRKKMQEQNRKLRAPVSRICDHLKGTLKMITSGDHDTISRGSSEPDDTKSTNPIVLFRQDEQSLHLCLENRLSEMPFHWEFACLPTDPTLVSKHLLRPALVMLVLLCRETQELRLRLAQKDAEIAEYRDNGATLNRKSLQTEVFNGITFNTEFLAKHVERCVQQPAGVLSDPKLQELYQEVMKQVTMETRMKNTECLIADMAPCEPDSVSGESSTFLQNPTLYNHVRDGVPATQPSVCPELIPKVRALWMLHFLESALCTKQDILTCIIITLYFLPPLRKKTKVTYFTYTSHLTG</sequence>
<evidence type="ECO:0000256" key="7">
    <source>
        <dbReference type="ARBA" id="ARBA00044529"/>
    </source>
</evidence>
<evidence type="ECO:0000256" key="9">
    <source>
        <dbReference type="SAM" id="MobiDB-lite"/>
    </source>
</evidence>
<feature type="region of interest" description="Disordered" evidence="9">
    <location>
        <begin position="88"/>
        <end position="108"/>
    </location>
</feature>
<dbReference type="Proteomes" id="UP000694388">
    <property type="component" value="Unplaced"/>
</dbReference>
<reference evidence="12" key="2">
    <citation type="submission" date="2025-09" db="UniProtKB">
        <authorList>
            <consortium name="Ensembl"/>
        </authorList>
    </citation>
    <scope>IDENTIFICATION</scope>
</reference>
<evidence type="ECO:0000256" key="5">
    <source>
        <dbReference type="ARBA" id="ARBA00023242"/>
    </source>
</evidence>
<dbReference type="CDD" id="cd22285">
    <property type="entry name" value="HD_XLF_N"/>
    <property type="match status" value="1"/>
</dbReference>
<protein>
    <recommendedName>
        <fullName evidence="7">Non-homologous end-joining factor 1</fullName>
    </recommendedName>
</protein>
<dbReference type="PANTHER" id="PTHR32235">
    <property type="entry name" value="NON-HOMOLOGOUS END-JOINING FACTOR 1"/>
    <property type="match status" value="1"/>
</dbReference>
<dbReference type="Gene3D" id="1.10.287.450">
    <property type="entry name" value="Helix hairpin bin"/>
    <property type="match status" value="1"/>
</dbReference>
<dbReference type="GO" id="GO:0006303">
    <property type="term" value="P:double-strand break repair via nonhomologous end joining"/>
    <property type="evidence" value="ECO:0007669"/>
    <property type="project" value="UniProtKB-ARBA"/>
</dbReference>
<evidence type="ECO:0000256" key="4">
    <source>
        <dbReference type="ARBA" id="ARBA00023204"/>
    </source>
</evidence>
<dbReference type="GeneTree" id="ENSGT00390000009940"/>
<keyword evidence="4" id="KW-0234">DNA repair</keyword>
<keyword evidence="13" id="KW-1185">Reference proteome</keyword>
<evidence type="ECO:0000256" key="2">
    <source>
        <dbReference type="ARBA" id="ARBA00022763"/>
    </source>
</evidence>